<feature type="region of interest" description="Disordered" evidence="4">
    <location>
        <begin position="73"/>
        <end position="113"/>
    </location>
</feature>
<dbReference type="EMBL" id="BDSP01000106">
    <property type="protein sequence ID" value="GAX16485.1"/>
    <property type="molecule type" value="Genomic_DNA"/>
</dbReference>
<keyword evidence="7" id="KW-1185">Reference proteome</keyword>
<feature type="transmembrane region" description="Helical" evidence="5">
    <location>
        <begin position="23"/>
        <end position="45"/>
    </location>
</feature>
<name>A0A1Z5JR38_FISSO</name>
<dbReference type="CDD" id="cd11296">
    <property type="entry name" value="O-FucT_like"/>
    <property type="match status" value="1"/>
</dbReference>
<dbReference type="AlphaFoldDB" id="A0A1Z5JR38"/>
<protein>
    <recommendedName>
        <fullName evidence="8">O-fucosyltransferase family protein</fullName>
    </recommendedName>
</protein>
<evidence type="ECO:0000313" key="7">
    <source>
        <dbReference type="Proteomes" id="UP000198406"/>
    </source>
</evidence>
<gene>
    <name evidence="6" type="ORF">FisN_19Lh065</name>
</gene>
<sequence>MRRTIPTRRTATRGSLPSPNTQVVQLLVTASVCLIVMSFLPMIVLEVSEVNHEVSALLTHMTGANNHEEHHAPVITSAGGNSNSQKGSKSRTLPKQPQSSVPPPPPMKTTKDGRHIFDLTLDDLIPDPPQWDQKPVARGVAGRPLSQTPHVATARRAHLDCGDLAMDSLAYWNVGGEILQSPFATTQPHQQYVTFSPDRGGWNNVRMSLEIIFVIAAATGRTLVLPPKEPLYLMHHDKTNRYRGFGDFFPLEQLHPIVPVLSFQEFFTNNPHRPSVPSQMDEAAIHKAADHCDKRDASENACRHVFEYLEATGVHQNISAVHTCLIFDEMAYVTGKPPTNATILEHVQQVCGPTRDHVYFTQEMNDPDILFFAAGNKTFRLLTHFYGMIHFTNPVFDNYFRRFVRDYLHYHEAIYCAAGKIVKAIQKEAALLNANITDPKYAVSAEDGSGGYSALHVRRGDLQYKKVKIPAQEWYDNTKDVWYPKELLYIATDERDKSFFDDIRKHHELRFLDDYWELADLSSLDPNYMGMIDTIVASRGRAYAGTWFSTFSGYINRLRGYHGLSMQDSWYGFLPKKEAVHEWKLVNEFAYAYEWPDGWIGIDADVWPDRDKF</sequence>
<evidence type="ECO:0008006" key="8">
    <source>
        <dbReference type="Google" id="ProtNLM"/>
    </source>
</evidence>
<keyword evidence="5" id="KW-0472">Membrane</keyword>
<dbReference type="OrthoDB" id="1882547at2759"/>
<evidence type="ECO:0000256" key="1">
    <source>
        <dbReference type="ARBA" id="ARBA00022679"/>
    </source>
</evidence>
<evidence type="ECO:0000313" key="6">
    <source>
        <dbReference type="EMBL" id="GAX16485.1"/>
    </source>
</evidence>
<organism evidence="6 7">
    <name type="scientific">Fistulifera solaris</name>
    <name type="common">Oleaginous diatom</name>
    <dbReference type="NCBI Taxonomy" id="1519565"/>
    <lineage>
        <taxon>Eukaryota</taxon>
        <taxon>Sar</taxon>
        <taxon>Stramenopiles</taxon>
        <taxon>Ochrophyta</taxon>
        <taxon>Bacillariophyta</taxon>
        <taxon>Bacillariophyceae</taxon>
        <taxon>Bacillariophycidae</taxon>
        <taxon>Naviculales</taxon>
        <taxon>Naviculaceae</taxon>
        <taxon>Fistulifera</taxon>
    </lineage>
</organism>
<accession>A0A1Z5JR38</accession>
<comment type="caution">
    <text evidence="6">The sequence shown here is derived from an EMBL/GenBank/DDBJ whole genome shotgun (WGS) entry which is preliminary data.</text>
</comment>
<dbReference type="Gene3D" id="3.40.50.11350">
    <property type="match status" value="1"/>
</dbReference>
<proteinExistence type="predicted"/>
<dbReference type="Gene3D" id="3.40.50.11340">
    <property type="match status" value="1"/>
</dbReference>
<keyword evidence="5" id="KW-1133">Transmembrane helix</keyword>
<dbReference type="Pfam" id="PF10250">
    <property type="entry name" value="O-FucT"/>
    <property type="match status" value="1"/>
</dbReference>
<evidence type="ECO:0000256" key="3">
    <source>
        <dbReference type="ARBA" id="ARBA00023277"/>
    </source>
</evidence>
<dbReference type="InterPro" id="IPR019378">
    <property type="entry name" value="GDP-Fuc_O-FucTrfase"/>
</dbReference>
<keyword evidence="2" id="KW-0294">Fucose metabolism</keyword>
<keyword evidence="1" id="KW-0808">Transferase</keyword>
<evidence type="ECO:0000256" key="5">
    <source>
        <dbReference type="SAM" id="Phobius"/>
    </source>
</evidence>
<keyword evidence="3" id="KW-0119">Carbohydrate metabolism</keyword>
<dbReference type="FunFam" id="3.40.50.11350:FF:000014">
    <property type="entry name" value="Uncharacterized protein"/>
    <property type="match status" value="1"/>
</dbReference>
<dbReference type="GO" id="GO:0006004">
    <property type="term" value="P:fucose metabolic process"/>
    <property type="evidence" value="ECO:0007669"/>
    <property type="project" value="UniProtKB-KW"/>
</dbReference>
<dbReference type="GO" id="GO:0016740">
    <property type="term" value="F:transferase activity"/>
    <property type="evidence" value="ECO:0007669"/>
    <property type="project" value="UniProtKB-KW"/>
</dbReference>
<dbReference type="Proteomes" id="UP000198406">
    <property type="component" value="Unassembled WGS sequence"/>
</dbReference>
<feature type="compositionally biased region" description="Low complexity" evidence="4">
    <location>
        <begin position="77"/>
        <end position="87"/>
    </location>
</feature>
<evidence type="ECO:0000256" key="2">
    <source>
        <dbReference type="ARBA" id="ARBA00023253"/>
    </source>
</evidence>
<dbReference type="InParanoid" id="A0A1Z5JR38"/>
<keyword evidence="5" id="KW-0812">Transmembrane</keyword>
<dbReference type="PANTHER" id="PTHR31469:SF8">
    <property type="entry name" value="OS07G0641000 PROTEIN"/>
    <property type="match status" value="1"/>
</dbReference>
<reference evidence="6 7" key="1">
    <citation type="journal article" date="2015" name="Plant Cell">
        <title>Oil accumulation by the oleaginous diatom Fistulifera solaris as revealed by the genome and transcriptome.</title>
        <authorList>
            <person name="Tanaka T."/>
            <person name="Maeda Y."/>
            <person name="Veluchamy A."/>
            <person name="Tanaka M."/>
            <person name="Abida H."/>
            <person name="Marechal E."/>
            <person name="Bowler C."/>
            <person name="Muto M."/>
            <person name="Sunaga Y."/>
            <person name="Tanaka M."/>
            <person name="Yoshino T."/>
            <person name="Taniguchi T."/>
            <person name="Fukuda Y."/>
            <person name="Nemoto M."/>
            <person name="Matsumoto M."/>
            <person name="Wong P.S."/>
            <person name="Aburatani S."/>
            <person name="Fujibuchi W."/>
        </authorList>
    </citation>
    <scope>NUCLEOTIDE SEQUENCE [LARGE SCALE GENOMIC DNA]</scope>
    <source>
        <strain evidence="6 7">JPCC DA0580</strain>
    </source>
</reference>
<dbReference type="PANTHER" id="PTHR31469">
    <property type="entry name" value="OS07G0633600 PROTEIN"/>
    <property type="match status" value="1"/>
</dbReference>
<evidence type="ECO:0000256" key="4">
    <source>
        <dbReference type="SAM" id="MobiDB-lite"/>
    </source>
</evidence>